<dbReference type="AlphaFoldDB" id="A0A9P6PTU8"/>
<dbReference type="GO" id="GO:0005737">
    <property type="term" value="C:cytoplasm"/>
    <property type="evidence" value="ECO:0007669"/>
    <property type="project" value="TreeGrafter"/>
</dbReference>
<comment type="caution">
    <text evidence="3">The sequence shown here is derived from an EMBL/GenBank/DDBJ whole genome shotgun (WGS) entry which is preliminary data.</text>
</comment>
<gene>
    <name evidence="3" type="ORF">DFQ27_007368</name>
</gene>
<organism evidence="3 4">
    <name type="scientific">Actinomortierella ambigua</name>
    <dbReference type="NCBI Taxonomy" id="1343610"/>
    <lineage>
        <taxon>Eukaryota</taxon>
        <taxon>Fungi</taxon>
        <taxon>Fungi incertae sedis</taxon>
        <taxon>Mucoromycota</taxon>
        <taxon>Mortierellomycotina</taxon>
        <taxon>Mortierellomycetes</taxon>
        <taxon>Mortierellales</taxon>
        <taxon>Mortierellaceae</taxon>
        <taxon>Actinomortierella</taxon>
    </lineage>
</organism>
<sequence length="374" mass="41472">MKKQKLSIVLGTVPKASSDMLSQEDVFYPGDVVTGMVTYNPTSNVKYCCVKIRFTGTVETKVSKIQDQVYVINQQSVLLGNANHENEYVLDEGEYSWPFEFTLPMQHIPSAGKYRHGSVKYTLVAILSSKGFLGGMQEQKSVKQINIRDLINCTAAPHVDPVQNSASFNLKPKTNKPKNVASATVQLGRSAFLPGQQLKVDIKFVHPAGHSRHPACWLQLIRKERYQAGENVKEYTHVVAQSCHAININREDKMGCLKSFLEIPKDCLYSTSTTKILTVHYHLLVLSDLRTKTGMFEGRNPSKVTKKLRAKLQSAPGGLETEIPITIGTLADVNHAPRVATCSDIIVWNIECFRRNDAYPGASSLNSSTTTTKG</sequence>
<dbReference type="PANTHER" id="PTHR11188">
    <property type="entry name" value="ARRESTIN DOMAIN CONTAINING PROTEIN"/>
    <property type="match status" value="1"/>
</dbReference>
<dbReference type="InterPro" id="IPR011022">
    <property type="entry name" value="Arrestin_C-like"/>
</dbReference>
<evidence type="ECO:0000313" key="3">
    <source>
        <dbReference type="EMBL" id="KAG0253486.1"/>
    </source>
</evidence>
<evidence type="ECO:0008006" key="5">
    <source>
        <dbReference type="Google" id="ProtNLM"/>
    </source>
</evidence>
<dbReference type="PANTHER" id="PTHR11188:SF17">
    <property type="entry name" value="FI21816P1"/>
    <property type="match status" value="1"/>
</dbReference>
<dbReference type="Gene3D" id="2.60.40.640">
    <property type="match status" value="2"/>
</dbReference>
<dbReference type="SUPFAM" id="SSF81296">
    <property type="entry name" value="E set domains"/>
    <property type="match status" value="1"/>
</dbReference>
<dbReference type="Proteomes" id="UP000807716">
    <property type="component" value="Unassembled WGS sequence"/>
</dbReference>
<dbReference type="InterPro" id="IPR014752">
    <property type="entry name" value="Arrestin-like_C"/>
</dbReference>
<dbReference type="EMBL" id="JAAAJB010000577">
    <property type="protein sequence ID" value="KAG0253486.1"/>
    <property type="molecule type" value="Genomic_DNA"/>
</dbReference>
<dbReference type="GO" id="GO:0015031">
    <property type="term" value="P:protein transport"/>
    <property type="evidence" value="ECO:0007669"/>
    <property type="project" value="TreeGrafter"/>
</dbReference>
<reference evidence="3" key="1">
    <citation type="journal article" date="2020" name="Fungal Divers.">
        <title>Resolving the Mortierellaceae phylogeny through synthesis of multi-gene phylogenetics and phylogenomics.</title>
        <authorList>
            <person name="Vandepol N."/>
            <person name="Liber J."/>
            <person name="Desiro A."/>
            <person name="Na H."/>
            <person name="Kennedy M."/>
            <person name="Barry K."/>
            <person name="Grigoriev I.V."/>
            <person name="Miller A.N."/>
            <person name="O'Donnell K."/>
            <person name="Stajich J.E."/>
            <person name="Bonito G."/>
        </authorList>
    </citation>
    <scope>NUCLEOTIDE SEQUENCE</scope>
    <source>
        <strain evidence="3">BC1065</strain>
    </source>
</reference>
<protein>
    <recommendedName>
        <fullName evidence="5">Arrestin-like N-terminal domain-containing protein</fullName>
    </recommendedName>
</protein>
<keyword evidence="4" id="KW-1185">Reference proteome</keyword>
<feature type="domain" description="Arrestin-like N-terminal" evidence="1">
    <location>
        <begin position="22"/>
        <end position="130"/>
    </location>
</feature>
<proteinExistence type="predicted"/>
<dbReference type="Pfam" id="PF02752">
    <property type="entry name" value="Arrestin_C"/>
    <property type="match status" value="1"/>
</dbReference>
<dbReference type="OrthoDB" id="7785529at2759"/>
<dbReference type="InterPro" id="IPR050357">
    <property type="entry name" value="Arrestin_domain-protein"/>
</dbReference>
<evidence type="ECO:0000313" key="4">
    <source>
        <dbReference type="Proteomes" id="UP000807716"/>
    </source>
</evidence>
<dbReference type="InterPro" id="IPR011021">
    <property type="entry name" value="Arrestin-like_N"/>
</dbReference>
<dbReference type="Pfam" id="PF00339">
    <property type="entry name" value="Arrestin_N"/>
    <property type="match status" value="1"/>
</dbReference>
<evidence type="ECO:0000259" key="1">
    <source>
        <dbReference type="Pfam" id="PF00339"/>
    </source>
</evidence>
<accession>A0A9P6PTU8</accession>
<feature type="domain" description="Arrestin C-terminal-like" evidence="2">
    <location>
        <begin position="182"/>
        <end position="296"/>
    </location>
</feature>
<dbReference type="InterPro" id="IPR014756">
    <property type="entry name" value="Ig_E-set"/>
</dbReference>
<evidence type="ECO:0000259" key="2">
    <source>
        <dbReference type="Pfam" id="PF02752"/>
    </source>
</evidence>
<name>A0A9P6PTU8_9FUNG</name>